<dbReference type="EMBL" id="JANUGQ010000001">
    <property type="protein sequence ID" value="MCS0634085.1"/>
    <property type="molecule type" value="Genomic_DNA"/>
</dbReference>
<accession>A0ABT2C9L4</accession>
<evidence type="ECO:0000313" key="1">
    <source>
        <dbReference type="EMBL" id="MCS0634085.1"/>
    </source>
</evidence>
<dbReference type="RefSeq" id="WP_258784622.1">
    <property type="nucleotide sequence ID" value="NZ_JANUGQ010000001.1"/>
</dbReference>
<sequence>MVAERKTERRTETGPDAGDVRALFDGAVFRSVGRAVSMGVMEFTGPDGREVALHIQCRFRILHKDRVIIGSQDMRYPRKGAGADAFDAFQTMYDTNAEKLTGVLGEARPRVAGVTLGRAGALTLDCEHGFAIEVFPDCSGPFEAWRAFARPDGDHLGYPPELL</sequence>
<keyword evidence="2" id="KW-1185">Reference proteome</keyword>
<proteinExistence type="predicted"/>
<dbReference type="Proteomes" id="UP001431313">
    <property type="component" value="Unassembled WGS sequence"/>
</dbReference>
<name>A0ABT2C9L4_9ACTN</name>
<organism evidence="1 2">
    <name type="scientific">Streptomyces pyxinae</name>
    <dbReference type="NCBI Taxonomy" id="2970734"/>
    <lineage>
        <taxon>Bacteria</taxon>
        <taxon>Bacillati</taxon>
        <taxon>Actinomycetota</taxon>
        <taxon>Actinomycetes</taxon>
        <taxon>Kitasatosporales</taxon>
        <taxon>Streptomycetaceae</taxon>
        <taxon>Streptomyces</taxon>
    </lineage>
</organism>
<gene>
    <name evidence="1" type="ORF">NX801_00080</name>
</gene>
<comment type="caution">
    <text evidence="1">The sequence shown here is derived from an EMBL/GenBank/DDBJ whole genome shotgun (WGS) entry which is preliminary data.</text>
</comment>
<evidence type="ECO:0000313" key="2">
    <source>
        <dbReference type="Proteomes" id="UP001431313"/>
    </source>
</evidence>
<protein>
    <submittedName>
        <fullName evidence="1">Uncharacterized protein</fullName>
    </submittedName>
</protein>
<reference evidence="1" key="1">
    <citation type="submission" date="2022-08" db="EMBL/GenBank/DDBJ databases">
        <authorList>
            <person name="Somphong A."/>
            <person name="Phongsopitanun W."/>
        </authorList>
    </citation>
    <scope>NUCLEOTIDE SEQUENCE</scope>
    <source>
        <strain evidence="1">LP05-1</strain>
    </source>
</reference>